<proteinExistence type="predicted"/>
<keyword evidence="1" id="KW-0472">Membrane</keyword>
<evidence type="ECO:0008006" key="4">
    <source>
        <dbReference type="Google" id="ProtNLM"/>
    </source>
</evidence>
<feature type="transmembrane region" description="Helical" evidence="1">
    <location>
        <begin position="38"/>
        <end position="57"/>
    </location>
</feature>
<gene>
    <name evidence="2" type="ORF">H6F99_00095</name>
</gene>
<reference evidence="2 3" key="1">
    <citation type="journal article" date="2020" name="ISME J.">
        <title>Comparative genomics reveals insights into cyanobacterial evolution and habitat adaptation.</title>
        <authorList>
            <person name="Chen M.Y."/>
            <person name="Teng W.K."/>
            <person name="Zhao L."/>
            <person name="Hu C.X."/>
            <person name="Zhou Y.K."/>
            <person name="Han B.P."/>
            <person name="Song L.R."/>
            <person name="Shu W.S."/>
        </authorList>
    </citation>
    <scope>NUCLEOTIDE SEQUENCE [LARGE SCALE GENOMIC DNA]</scope>
    <source>
        <strain evidence="2 3">FACHB-1040</strain>
    </source>
</reference>
<organism evidence="2 3">
    <name type="scientific">Aphanizomenon flos-aquae FACHB-1040</name>
    <dbReference type="NCBI Taxonomy" id="2692887"/>
    <lineage>
        <taxon>Bacteria</taxon>
        <taxon>Bacillati</taxon>
        <taxon>Cyanobacteriota</taxon>
        <taxon>Cyanophyceae</taxon>
        <taxon>Nostocales</taxon>
        <taxon>Aphanizomenonaceae</taxon>
        <taxon>Aphanizomenon</taxon>
    </lineage>
</organism>
<comment type="caution">
    <text evidence="2">The sequence shown here is derived from an EMBL/GenBank/DDBJ whole genome shotgun (WGS) entry which is preliminary data.</text>
</comment>
<keyword evidence="1" id="KW-1133">Transmembrane helix</keyword>
<keyword evidence="1" id="KW-0812">Transmembrane</keyword>
<evidence type="ECO:0000256" key="1">
    <source>
        <dbReference type="SAM" id="Phobius"/>
    </source>
</evidence>
<keyword evidence="3" id="KW-1185">Reference proteome</keyword>
<dbReference type="RefSeq" id="WP_190381928.1">
    <property type="nucleotide sequence ID" value="NZ_JACJQT010000001.1"/>
</dbReference>
<dbReference type="EMBL" id="JACJQT010000001">
    <property type="protein sequence ID" value="MBD2276775.1"/>
    <property type="molecule type" value="Genomic_DNA"/>
</dbReference>
<sequence>MSEQNKDQDQEILRQYLDSIKEEEEHKKVQYLARLSRLNIGIAVFLSLLIPIGGYCYTRRWKAFLWLMCGGALIGVVVAGSSRNNEEAMARAFGIGSVAGTIIAPIDNALAISRAKKQIEELSK</sequence>
<evidence type="ECO:0000313" key="2">
    <source>
        <dbReference type="EMBL" id="MBD2276775.1"/>
    </source>
</evidence>
<name>A0ABR8BRS9_APHFL</name>
<accession>A0ABR8BRS9</accession>
<feature type="transmembrane region" description="Helical" evidence="1">
    <location>
        <begin position="64"/>
        <end position="82"/>
    </location>
</feature>
<dbReference type="Proteomes" id="UP000606721">
    <property type="component" value="Unassembled WGS sequence"/>
</dbReference>
<protein>
    <recommendedName>
        <fullName evidence="4">Transmembrane protein</fullName>
    </recommendedName>
</protein>
<evidence type="ECO:0000313" key="3">
    <source>
        <dbReference type="Proteomes" id="UP000606721"/>
    </source>
</evidence>